<evidence type="ECO:0000313" key="3">
    <source>
        <dbReference type="Proteomes" id="UP000321103"/>
    </source>
</evidence>
<evidence type="ECO:0000313" key="2">
    <source>
        <dbReference type="EMBL" id="GEO95693.1"/>
    </source>
</evidence>
<dbReference type="InterPro" id="IPR029016">
    <property type="entry name" value="GAF-like_dom_sf"/>
</dbReference>
<reference evidence="2 3" key="1">
    <citation type="submission" date="2019-07" db="EMBL/GenBank/DDBJ databases">
        <title>Whole genome shotgun sequence of Kocuria turfanensis NBRC 107627.</title>
        <authorList>
            <person name="Hosoyama A."/>
            <person name="Uohara A."/>
            <person name="Ohji S."/>
            <person name="Ichikawa N."/>
        </authorList>
    </citation>
    <scope>NUCLEOTIDE SEQUENCE [LARGE SCALE GENOMIC DNA]</scope>
    <source>
        <strain evidence="2 3">NBRC 107627</strain>
    </source>
</reference>
<dbReference type="AlphaFoldDB" id="A0A512IDB4"/>
<dbReference type="STRING" id="388357.GCA_001580365_00317"/>
<dbReference type="Gene3D" id="3.30.450.40">
    <property type="match status" value="1"/>
</dbReference>
<organism evidence="2 3">
    <name type="scientific">Kocuria turfanensis</name>
    <dbReference type="NCBI Taxonomy" id="388357"/>
    <lineage>
        <taxon>Bacteria</taxon>
        <taxon>Bacillati</taxon>
        <taxon>Actinomycetota</taxon>
        <taxon>Actinomycetes</taxon>
        <taxon>Micrococcales</taxon>
        <taxon>Micrococcaceae</taxon>
        <taxon>Kocuria</taxon>
    </lineage>
</organism>
<dbReference type="SUPFAM" id="SSF55781">
    <property type="entry name" value="GAF domain-like"/>
    <property type="match status" value="1"/>
</dbReference>
<protein>
    <submittedName>
        <fullName evidence="2">Uncharacterized protein</fullName>
    </submittedName>
</protein>
<dbReference type="Proteomes" id="UP000321103">
    <property type="component" value="Unassembled WGS sequence"/>
</dbReference>
<name>A0A512IDB4_9MICC</name>
<sequence length="112" mass="11868">MTVDGDLASQLSELARSLQDEEDFEATLATMVAAALDLIPGAAEASISVVEARRTISSHAPSSALPAAVDRMQQKAGQGPCMDAAWEKKVERVPDFSVEDRWPSPTPSRSAA</sequence>
<comment type="caution">
    <text evidence="2">The sequence shown here is derived from an EMBL/GenBank/DDBJ whole genome shotgun (WGS) entry which is preliminary data.</text>
</comment>
<gene>
    <name evidence="2" type="ORF">KTU01_18160</name>
</gene>
<keyword evidence="3" id="KW-1185">Reference proteome</keyword>
<dbReference type="EMBL" id="BJZS01000049">
    <property type="protein sequence ID" value="GEO95693.1"/>
    <property type="molecule type" value="Genomic_DNA"/>
</dbReference>
<accession>A0A512IDB4</accession>
<feature type="compositionally biased region" description="Basic and acidic residues" evidence="1">
    <location>
        <begin position="93"/>
        <end position="102"/>
    </location>
</feature>
<feature type="region of interest" description="Disordered" evidence="1">
    <location>
        <begin position="93"/>
        <end position="112"/>
    </location>
</feature>
<proteinExistence type="predicted"/>
<evidence type="ECO:0000256" key="1">
    <source>
        <dbReference type="SAM" id="MobiDB-lite"/>
    </source>
</evidence>